<evidence type="ECO:0000259" key="2">
    <source>
        <dbReference type="PROSITE" id="PS51505"/>
    </source>
</evidence>
<dbReference type="GO" id="GO:0000124">
    <property type="term" value="C:SAGA complex"/>
    <property type="evidence" value="ECO:0007669"/>
    <property type="project" value="InterPro"/>
</dbReference>
<dbReference type="Pfam" id="PF08313">
    <property type="entry name" value="SCA7"/>
    <property type="match status" value="1"/>
</dbReference>
<protein>
    <recommendedName>
        <fullName evidence="2">SCA7 domain-containing protein</fullName>
    </recommendedName>
</protein>
<evidence type="ECO:0000256" key="1">
    <source>
        <dbReference type="SAM" id="MobiDB-lite"/>
    </source>
</evidence>
<organism evidence="3 4">
    <name type="scientific">Zygosaccharomyces mellis</name>
    <dbReference type="NCBI Taxonomy" id="42258"/>
    <lineage>
        <taxon>Eukaryota</taxon>
        <taxon>Fungi</taxon>
        <taxon>Dikarya</taxon>
        <taxon>Ascomycota</taxon>
        <taxon>Saccharomycotina</taxon>
        <taxon>Saccharomycetes</taxon>
        <taxon>Saccharomycetales</taxon>
        <taxon>Saccharomycetaceae</taxon>
        <taxon>Zygosaccharomyces</taxon>
    </lineage>
</organism>
<dbReference type="AlphaFoldDB" id="A0A4C2EBR8"/>
<dbReference type="PROSITE" id="PS51505">
    <property type="entry name" value="SCA7"/>
    <property type="match status" value="1"/>
</dbReference>
<feature type="region of interest" description="Disordered" evidence="1">
    <location>
        <begin position="106"/>
        <end position="182"/>
    </location>
</feature>
<proteinExistence type="predicted"/>
<feature type="compositionally biased region" description="Low complexity" evidence="1">
    <location>
        <begin position="268"/>
        <end position="296"/>
    </location>
</feature>
<comment type="caution">
    <text evidence="3">The sequence shown here is derived from an EMBL/GenBank/DDBJ whole genome shotgun (WGS) entry which is preliminary data.</text>
</comment>
<dbReference type="Pfam" id="PF18508">
    <property type="entry name" value="zf_C2H2_13"/>
    <property type="match status" value="1"/>
</dbReference>
<dbReference type="PANTHER" id="PTHR47805">
    <property type="entry name" value="SAGA-ASSOCIATED FACTOR 73"/>
    <property type="match status" value="1"/>
</dbReference>
<accession>A0A4C2EBR8</accession>
<evidence type="ECO:0000313" key="3">
    <source>
        <dbReference type="EMBL" id="GCF01344.1"/>
    </source>
</evidence>
<dbReference type="OrthoDB" id="21678at2759"/>
<evidence type="ECO:0000313" key="4">
    <source>
        <dbReference type="Proteomes" id="UP000301737"/>
    </source>
</evidence>
<dbReference type="Gene3D" id="3.30.160.60">
    <property type="entry name" value="Classic Zinc Finger"/>
    <property type="match status" value="1"/>
</dbReference>
<keyword evidence="4" id="KW-1185">Reference proteome</keyword>
<dbReference type="InterPro" id="IPR013243">
    <property type="entry name" value="SCA7_dom"/>
</dbReference>
<dbReference type="InterPro" id="IPR037804">
    <property type="entry name" value="SGF73"/>
</dbReference>
<gene>
    <name evidence="3" type="ORF">ZYGM_000607</name>
</gene>
<sequence>MTDTSLQIKGIKPGIREQYSDSEGLSGKKGPGYSGWKDHLSLVKNRPPQYNQINPVTKENFFNSNTRIIENPLETSASFQYRVCNDCGKPLALNAIVDHLENHCKGDNSSGMGNKEMTDEEVELNASPRRQNGSENNNKRQVVEEDSPTPDQENRRFNEGSSTPQATPMKKQRKVKQRNPTEKHLIDFNKQCGVELPEGGYCARSLTCKSHSMGAKRSVNGRTQPFDVLLAAYHKQHQTKIGAAAEKRAKQQEIQKQQKQIQKEQKKQMQQQKQSQRGKNKNGSSVGSSGVNAKSGTPSGAGRNIQGDMRSSSSMNLTPEEETTQVLNGVSRSFPLPLETSVLSSVKRRSRYFRMREMFASAFSVRPGYTAPGYGAIHSRVGCVDLDRTTDYKFRIRTPQPINQMPPQNLTPQQLYKLQQNKMLQSQMMNMHNDGSNVNGQQELEKKQQQMQAQVRQQQQYQSQDAISQASSNIQRPLQAQNLQDKGLTPQEIQLQHQKLRQQQLQQQRFEAAAFHLSNATKLMQNTNESGQEQSNNYVGTSSSAANSPPSQQSVGGSVSGRLNVGIGNFTDGHGGRVN</sequence>
<feature type="compositionally biased region" description="Low complexity" evidence="1">
    <location>
        <begin position="542"/>
        <end position="560"/>
    </location>
</feature>
<dbReference type="EMBL" id="BIMX01000031">
    <property type="protein sequence ID" value="GCF01344.1"/>
    <property type="molecule type" value="Genomic_DNA"/>
</dbReference>
<dbReference type="InterPro" id="IPR041251">
    <property type="entry name" value="Znf_C2H2_13"/>
</dbReference>
<dbReference type="PANTHER" id="PTHR47805:SF1">
    <property type="entry name" value="SAGA-ASSOCIATED FACTOR 73"/>
    <property type="match status" value="1"/>
</dbReference>
<feature type="region of interest" description="Disordered" evidence="1">
    <location>
        <begin position="240"/>
        <end position="328"/>
    </location>
</feature>
<feature type="compositionally biased region" description="Polar residues" evidence="1">
    <location>
        <begin position="527"/>
        <end position="541"/>
    </location>
</feature>
<dbReference type="GO" id="GO:0031048">
    <property type="term" value="P:regulatory ncRNA-mediated heterochromatin formation"/>
    <property type="evidence" value="ECO:0007669"/>
    <property type="project" value="TreeGrafter"/>
</dbReference>
<dbReference type="Gene3D" id="6.10.140.670">
    <property type="match status" value="1"/>
</dbReference>
<reference evidence="3 4" key="1">
    <citation type="submission" date="2019-01" db="EMBL/GenBank/DDBJ databases">
        <title>Draft Genome Sequencing of Zygosaccharomyces mellis Ca-7.</title>
        <authorList>
            <person name="Shiwa Y."/>
            <person name="Kanesaki Y."/>
            <person name="Ishige T."/>
            <person name="Mura K."/>
            <person name="Hori T."/>
            <person name="Tamura T."/>
        </authorList>
    </citation>
    <scope>NUCLEOTIDE SEQUENCE [LARGE SCALE GENOMIC DNA]</scope>
    <source>
        <strain evidence="3 4">Ca-7</strain>
    </source>
</reference>
<feature type="region of interest" description="Disordered" evidence="1">
    <location>
        <begin position="527"/>
        <end position="560"/>
    </location>
</feature>
<dbReference type="GO" id="GO:0006357">
    <property type="term" value="P:regulation of transcription by RNA polymerase II"/>
    <property type="evidence" value="ECO:0007669"/>
    <property type="project" value="TreeGrafter"/>
</dbReference>
<feature type="domain" description="SCA7" evidence="2">
    <location>
        <begin position="179"/>
        <end position="245"/>
    </location>
</feature>
<dbReference type="GO" id="GO:1904802">
    <property type="term" value="P:RITS complex assembly"/>
    <property type="evidence" value="ECO:0007669"/>
    <property type="project" value="TreeGrafter"/>
</dbReference>
<feature type="region of interest" description="Disordered" evidence="1">
    <location>
        <begin position="434"/>
        <end position="474"/>
    </location>
</feature>
<dbReference type="Proteomes" id="UP000301737">
    <property type="component" value="Unassembled WGS sequence"/>
</dbReference>
<name>A0A4C2EBR8_9SACH</name>
<feature type="compositionally biased region" description="Low complexity" evidence="1">
    <location>
        <begin position="449"/>
        <end position="474"/>
    </location>
</feature>